<dbReference type="RefSeq" id="WP_158381967.1">
    <property type="nucleotide sequence ID" value="NZ_VMTX01000017.1"/>
</dbReference>
<gene>
    <name evidence="2" type="ORF">FQN05_10965</name>
</gene>
<keyword evidence="1" id="KW-0472">Membrane</keyword>
<evidence type="ECO:0008006" key="4">
    <source>
        <dbReference type="Google" id="ProtNLM"/>
    </source>
</evidence>
<feature type="transmembrane region" description="Helical" evidence="1">
    <location>
        <begin position="363"/>
        <end position="386"/>
    </location>
</feature>
<dbReference type="Proteomes" id="UP000320648">
    <property type="component" value="Unassembled WGS sequence"/>
</dbReference>
<comment type="caution">
    <text evidence="2">The sequence shown here is derived from an EMBL/GenBank/DDBJ whole genome shotgun (WGS) entry which is preliminary data.</text>
</comment>
<reference evidence="2 3" key="1">
    <citation type="submission" date="2019-07" db="EMBL/GenBank/DDBJ databases">
        <title>Draft genome of C. aurimucosum strain 15-4290.</title>
        <authorList>
            <person name="Pacheco L.G.C."/>
            <person name="Aguiar E.R.G.R."/>
            <person name="Navas J."/>
            <person name="Santos C.S."/>
            <person name="Rocha D.J.P.G."/>
        </authorList>
    </citation>
    <scope>NUCLEOTIDE SEQUENCE [LARGE SCALE GENOMIC DNA]</scope>
    <source>
        <strain evidence="2 3">15-4290</strain>
    </source>
</reference>
<dbReference type="EMBL" id="VMTX01000017">
    <property type="protein sequence ID" value="TVU81523.1"/>
    <property type="molecule type" value="Genomic_DNA"/>
</dbReference>
<feature type="transmembrane region" description="Helical" evidence="1">
    <location>
        <begin position="179"/>
        <end position="200"/>
    </location>
</feature>
<accession>A0A558IJE4</accession>
<feature type="transmembrane region" description="Helical" evidence="1">
    <location>
        <begin position="54"/>
        <end position="79"/>
    </location>
</feature>
<feature type="transmembrane region" description="Helical" evidence="1">
    <location>
        <begin position="318"/>
        <end position="351"/>
    </location>
</feature>
<feature type="transmembrane region" description="Helical" evidence="1">
    <location>
        <begin position="274"/>
        <end position="297"/>
    </location>
</feature>
<proteinExistence type="predicted"/>
<keyword evidence="1" id="KW-0812">Transmembrane</keyword>
<name>A0A558IJE4_9CORY</name>
<organism evidence="2 3">
    <name type="scientific">Corynebacterium aurimucosum</name>
    <dbReference type="NCBI Taxonomy" id="169292"/>
    <lineage>
        <taxon>Bacteria</taxon>
        <taxon>Bacillati</taxon>
        <taxon>Actinomycetota</taxon>
        <taxon>Actinomycetes</taxon>
        <taxon>Mycobacteriales</taxon>
        <taxon>Corynebacteriaceae</taxon>
        <taxon>Corynebacterium</taxon>
    </lineage>
</organism>
<feature type="transmembrane region" description="Helical" evidence="1">
    <location>
        <begin position="237"/>
        <end position="254"/>
    </location>
</feature>
<keyword evidence="1" id="KW-1133">Transmembrane helix</keyword>
<evidence type="ECO:0000256" key="1">
    <source>
        <dbReference type="SAM" id="Phobius"/>
    </source>
</evidence>
<dbReference type="AlphaFoldDB" id="A0A558IJE4"/>
<feature type="transmembrane region" description="Helical" evidence="1">
    <location>
        <begin position="109"/>
        <end position="133"/>
    </location>
</feature>
<sequence length="404" mass="44009">MGEAVTVNVATNVAISWTIASIFCIPQIVSRAFTKLDYFIGCLQIVGWPARRYLVMLIAQLLFIEVLAILLSYPVAVLFQRLVMLISRRDSDDLLYPGQFFEPISLNSILMATLIITVSVFIVGIITFIGYALKQKTQASGAKPVRVSIDGLNRLRWGDLAAVLPVVFLVKAVQAGAQAGLFVILATVSALFWLCSRFILHIVRAIEKATTRLAGAIPGIAVLGALSAELHNMTKSIVLPLSYVLGIPAIVLSVSHTEADALNQVGGGIQNWDFLVMLGLPLFFVGILSVTSFLMAVDQVTITTDRLNKIGFPVSVIYLVRFAGLPFLFMCVSLGIAAIFALVSSIIHVIVLGSSIKFAIAGLSMMVSLLLAGALYLSFILFGLFYSLWKYLHHKYIADHRSRN</sequence>
<protein>
    <recommendedName>
        <fullName evidence="4">ABC transporter permease</fullName>
    </recommendedName>
</protein>
<feature type="transmembrane region" description="Helical" evidence="1">
    <location>
        <begin position="14"/>
        <end position="33"/>
    </location>
</feature>
<evidence type="ECO:0000313" key="3">
    <source>
        <dbReference type="Proteomes" id="UP000320648"/>
    </source>
</evidence>
<evidence type="ECO:0000313" key="2">
    <source>
        <dbReference type="EMBL" id="TVU81523.1"/>
    </source>
</evidence>